<protein>
    <recommendedName>
        <fullName evidence="2">Heme chaperone HemW</fullName>
    </recommendedName>
</protein>
<dbReference type="PANTHER" id="PTHR13932">
    <property type="entry name" value="COPROPORPHYRINIGEN III OXIDASE"/>
    <property type="match status" value="1"/>
</dbReference>
<dbReference type="GO" id="GO:0006779">
    <property type="term" value="P:porphyrin-containing compound biosynthetic process"/>
    <property type="evidence" value="ECO:0007669"/>
    <property type="project" value="InterPro"/>
</dbReference>
<dbReference type="InterPro" id="IPR010723">
    <property type="entry name" value="HemN_C"/>
</dbReference>
<dbReference type="CDD" id="cd01335">
    <property type="entry name" value="Radical_SAM"/>
    <property type="match status" value="1"/>
</dbReference>
<evidence type="ECO:0000259" key="3">
    <source>
        <dbReference type="PROSITE" id="PS51918"/>
    </source>
</evidence>
<keyword evidence="2" id="KW-0479">Metal-binding</keyword>
<evidence type="ECO:0000313" key="5">
    <source>
        <dbReference type="Proteomes" id="UP000252023"/>
    </source>
</evidence>
<feature type="domain" description="Radical SAM core" evidence="3">
    <location>
        <begin position="19"/>
        <end position="255"/>
    </location>
</feature>
<dbReference type="InterPro" id="IPR007197">
    <property type="entry name" value="rSAM"/>
</dbReference>
<dbReference type="OrthoDB" id="9808022at2"/>
<dbReference type="InterPro" id="IPR034505">
    <property type="entry name" value="Coproporphyrinogen-III_oxidase"/>
</dbReference>
<dbReference type="Proteomes" id="UP000252023">
    <property type="component" value="Chromosome"/>
</dbReference>
<dbReference type="SFLD" id="SFLDF00562">
    <property type="entry name" value="HemN-like__clustered_with_heat"/>
    <property type="match status" value="1"/>
</dbReference>
<dbReference type="SFLD" id="SFLDS00029">
    <property type="entry name" value="Radical_SAM"/>
    <property type="match status" value="1"/>
</dbReference>
<proteinExistence type="inferred from homology"/>
<comment type="similarity">
    <text evidence="1">Belongs to the anaerobic coproporphyrinogen-III oxidase family. HemW subfamily.</text>
</comment>
<dbReference type="SFLD" id="SFLDG01065">
    <property type="entry name" value="anaerobic_coproporphyrinogen-I"/>
    <property type="match status" value="1"/>
</dbReference>
<name>A0A344PHU4_9RHOB</name>
<dbReference type="GO" id="GO:0005737">
    <property type="term" value="C:cytoplasm"/>
    <property type="evidence" value="ECO:0007669"/>
    <property type="project" value="UniProtKB-SubCell"/>
</dbReference>
<comment type="subcellular location">
    <subcellularLocation>
        <location evidence="2">Cytoplasm</location>
    </subcellularLocation>
</comment>
<keyword evidence="2" id="KW-0949">S-adenosyl-L-methionine</keyword>
<gene>
    <name evidence="4" type="ORF">DRW48_03840</name>
</gene>
<reference evidence="5" key="1">
    <citation type="submission" date="2018-07" db="EMBL/GenBank/DDBJ databases">
        <title>Genome sequencing of Paracoccus sp. SC2-6.</title>
        <authorList>
            <person name="Heo J."/>
            <person name="Kim S.-J."/>
            <person name="Kwon S.-W."/>
        </authorList>
    </citation>
    <scope>NUCLEOTIDE SEQUENCE [LARGE SCALE GENOMIC DNA]</scope>
    <source>
        <strain evidence="5">SC2-6</strain>
    </source>
</reference>
<keyword evidence="2" id="KW-0143">Chaperone</keyword>
<keyword evidence="2" id="KW-0004">4Fe-4S</keyword>
<evidence type="ECO:0000256" key="1">
    <source>
        <dbReference type="ARBA" id="ARBA00006100"/>
    </source>
</evidence>
<dbReference type="EMBL" id="CP030918">
    <property type="protein sequence ID" value="AXC48949.1"/>
    <property type="molecule type" value="Genomic_DNA"/>
</dbReference>
<keyword evidence="2" id="KW-0963">Cytoplasm</keyword>
<dbReference type="PROSITE" id="PS51918">
    <property type="entry name" value="RADICAL_SAM"/>
    <property type="match status" value="1"/>
</dbReference>
<keyword evidence="2" id="KW-0349">Heme</keyword>
<comment type="function">
    <text evidence="2">Probably acts as a heme chaperone, transferring heme to an unknown acceptor. Binds one molecule of heme per monomer, possibly covalently. Binds 1 [4Fe-4S] cluster. The cluster is coordinated with 3 cysteines and an exchangeable S-adenosyl-L-methionine.</text>
</comment>
<dbReference type="RefSeq" id="WP_114075268.1">
    <property type="nucleotide sequence ID" value="NZ_CP030918.1"/>
</dbReference>
<dbReference type="Pfam" id="PF04055">
    <property type="entry name" value="Radical_SAM"/>
    <property type="match status" value="1"/>
</dbReference>
<dbReference type="Pfam" id="PF06969">
    <property type="entry name" value="HemN_C"/>
    <property type="match status" value="1"/>
</dbReference>
<keyword evidence="2" id="KW-0408">Iron</keyword>
<dbReference type="InterPro" id="IPR006638">
    <property type="entry name" value="Elp3/MiaA/NifB-like_rSAM"/>
</dbReference>
<evidence type="ECO:0000256" key="2">
    <source>
        <dbReference type="RuleBase" id="RU364116"/>
    </source>
</evidence>
<dbReference type="AlphaFoldDB" id="A0A344PHU4"/>
<keyword evidence="5" id="KW-1185">Reference proteome</keyword>
<evidence type="ECO:0000313" key="4">
    <source>
        <dbReference type="EMBL" id="AXC48949.1"/>
    </source>
</evidence>
<dbReference type="GO" id="GO:0046872">
    <property type="term" value="F:metal ion binding"/>
    <property type="evidence" value="ECO:0007669"/>
    <property type="project" value="UniProtKB-UniRule"/>
</dbReference>
<dbReference type="InterPro" id="IPR004559">
    <property type="entry name" value="HemW-like"/>
</dbReference>
<dbReference type="Gene3D" id="3.30.750.200">
    <property type="match status" value="1"/>
</dbReference>
<keyword evidence="2" id="KW-0411">Iron-sulfur</keyword>
<dbReference type="InterPro" id="IPR058240">
    <property type="entry name" value="rSAM_sf"/>
</dbReference>
<dbReference type="SUPFAM" id="SSF102114">
    <property type="entry name" value="Radical SAM enzymes"/>
    <property type="match status" value="1"/>
</dbReference>
<dbReference type="NCBIfam" id="TIGR00539">
    <property type="entry name" value="hemN_rel"/>
    <property type="match status" value="1"/>
</dbReference>
<dbReference type="GO" id="GO:0051539">
    <property type="term" value="F:4 iron, 4 sulfur cluster binding"/>
    <property type="evidence" value="ECO:0007669"/>
    <property type="project" value="UniProtKB-UniRule"/>
</dbReference>
<organism evidence="4 5">
    <name type="scientific">Paracoccus suum</name>
    <dbReference type="NCBI Taxonomy" id="2259340"/>
    <lineage>
        <taxon>Bacteria</taxon>
        <taxon>Pseudomonadati</taxon>
        <taxon>Pseudomonadota</taxon>
        <taxon>Alphaproteobacteria</taxon>
        <taxon>Rhodobacterales</taxon>
        <taxon>Paracoccaceae</taxon>
        <taxon>Paracoccus</taxon>
    </lineage>
</organism>
<sequence length="399" mass="42710">MPAADRSLSDPVRLSDAQDWRHGGFGLYVHWPFCAAKCPYCDFNSHVTASVDQSRWATAYNTEIARLAAELPGRVLGSIFFGGGTPSLMAPETVAAVIEAARAAWPLANDCEITLEANPTSVEAGRFRGYADAGVDRLSMGIQSLNDPDLRRLGRLHSAAEARAAFDIARAAFPRISFDLIYARQDQTRAAWRAELREALAMAADHLSLYQLTIEPGTAFGARHACGGLRGLPDEDLGTDLWEDTQEVCVAAGMPAYEVSNHARPGAESRHNLVYWRQGDWAAIGPGAHGRLTLGATRIATEAHRAPGQWLAAVERTGSGESLREEIPAPERAVEYLLMGLRLSEGVSLGRLAAMGWAPPGPALADLTDLGLVRTDGDRLAATAAGRPVLNGILRALAG</sequence>
<dbReference type="SMART" id="SM00729">
    <property type="entry name" value="Elp3"/>
    <property type="match status" value="1"/>
</dbReference>
<dbReference type="GO" id="GO:0004109">
    <property type="term" value="F:coproporphyrinogen oxidase activity"/>
    <property type="evidence" value="ECO:0007669"/>
    <property type="project" value="InterPro"/>
</dbReference>
<dbReference type="KEGG" id="pars:DRW48_03840"/>
<dbReference type="SFLD" id="SFLDF00288">
    <property type="entry name" value="HemN-like__clustered_with_nucl"/>
    <property type="match status" value="1"/>
</dbReference>
<accession>A0A344PHU4</accession>
<dbReference type="PANTHER" id="PTHR13932:SF5">
    <property type="entry name" value="RADICAL S-ADENOSYL METHIONINE DOMAIN-CONTAINING PROTEIN 1, MITOCHONDRIAL"/>
    <property type="match status" value="1"/>
</dbReference>